<dbReference type="InterPro" id="IPR022409">
    <property type="entry name" value="PKD/Chitinase_dom"/>
</dbReference>
<dbReference type="PROSITE" id="PS50093">
    <property type="entry name" value="PKD"/>
    <property type="match status" value="1"/>
</dbReference>
<dbReference type="NCBIfam" id="TIGR04183">
    <property type="entry name" value="Por_Secre_tail"/>
    <property type="match status" value="1"/>
</dbReference>
<dbReference type="InterPro" id="IPR035986">
    <property type="entry name" value="PKD_dom_sf"/>
</dbReference>
<evidence type="ECO:0000259" key="1">
    <source>
        <dbReference type="PROSITE" id="PS50093"/>
    </source>
</evidence>
<feature type="domain" description="Fibronectin type-III" evidence="2">
    <location>
        <begin position="212"/>
        <end position="303"/>
    </location>
</feature>
<dbReference type="CDD" id="cd00146">
    <property type="entry name" value="PKD"/>
    <property type="match status" value="1"/>
</dbReference>
<dbReference type="SMART" id="SM00060">
    <property type="entry name" value="FN3"/>
    <property type="match status" value="2"/>
</dbReference>
<feature type="domain" description="Fibronectin type-III" evidence="2">
    <location>
        <begin position="521"/>
        <end position="612"/>
    </location>
</feature>
<evidence type="ECO:0000259" key="2">
    <source>
        <dbReference type="PROSITE" id="PS50853"/>
    </source>
</evidence>
<dbReference type="PROSITE" id="PS50853">
    <property type="entry name" value="FN3"/>
    <property type="match status" value="2"/>
</dbReference>
<dbReference type="SMART" id="SM00089">
    <property type="entry name" value="PKD"/>
    <property type="match status" value="1"/>
</dbReference>
<keyword evidence="4" id="KW-1185">Reference proteome</keyword>
<dbReference type="InterPro" id="IPR003961">
    <property type="entry name" value="FN3_dom"/>
</dbReference>
<dbReference type="AlphaFoldDB" id="A0A1D7QN79"/>
<dbReference type="Pfam" id="PF19081">
    <property type="entry name" value="Ig_7"/>
    <property type="match status" value="1"/>
</dbReference>
<feature type="domain" description="PKD" evidence="1">
    <location>
        <begin position="926"/>
        <end position="981"/>
    </location>
</feature>
<proteinExistence type="predicted"/>
<protein>
    <recommendedName>
        <fullName evidence="5">Por secretion system C-terminal sorting domain-containing protein</fullName>
    </recommendedName>
</protein>
<dbReference type="SUPFAM" id="SSF49299">
    <property type="entry name" value="PKD domain"/>
    <property type="match status" value="1"/>
</dbReference>
<evidence type="ECO:0008006" key="5">
    <source>
        <dbReference type="Google" id="ProtNLM"/>
    </source>
</evidence>
<evidence type="ECO:0000313" key="4">
    <source>
        <dbReference type="Proteomes" id="UP000094313"/>
    </source>
</evidence>
<dbReference type="InterPro" id="IPR000601">
    <property type="entry name" value="PKD_dom"/>
</dbReference>
<accession>A0A1D7QN79</accession>
<dbReference type="Gene3D" id="2.60.40.10">
    <property type="entry name" value="Immunoglobulins"/>
    <property type="match status" value="3"/>
</dbReference>
<dbReference type="InterPro" id="IPR036116">
    <property type="entry name" value="FN3_sf"/>
</dbReference>
<dbReference type="CDD" id="cd00063">
    <property type="entry name" value="FN3"/>
    <property type="match status" value="2"/>
</dbReference>
<dbReference type="Pfam" id="PF18962">
    <property type="entry name" value="Por_Secre_tail"/>
    <property type="match status" value="1"/>
</dbReference>
<evidence type="ECO:0000313" key="3">
    <source>
        <dbReference type="EMBL" id="AOM80089.1"/>
    </source>
</evidence>
<name>A0A1D7QN79_9SPHI</name>
<dbReference type="EMBL" id="CP017141">
    <property type="protein sequence ID" value="AOM80089.1"/>
    <property type="molecule type" value="Genomic_DNA"/>
</dbReference>
<sequence length="1074" mass="112363">MAVSSGFNADVIANGIGTSISTTNNDVDGANYSFVSAGWQFNAANAPLANGLPANGLITSPITTGLTYQLADYSSNNCLRINNAAAGTLSFISQIKAQNVYVLVTSGSGNCTITAQVNFTDATNQQFTGLAVNDWFGGNPYEIGQIRRILRNATTTVPETSTTGPRLYRQVLAISAANQNKQIASIQFTRTSGTGVLNVFAVSFESVVTCAAPTAPIVSALTSTTATLNWTQTGTPLQWQIKYGAPGFNPATTGTSVFTTIRPYTLNPPLTPVTAYSYYVRAVCGVNDTSAWSPVNNFTTPPVPINSVPMVIPSGFNADVIANGIGTTIATTNNDVDGANYSFLSTGWQFNASGAPAVNALPANGEIISPITPGLTYQLADYSSNNSLRINNATTGTLTFASQIKAQNIYILATSGSGNCTITAQVNFMDATNQQFAGLAISDWFGGAPFEIGQIGRILRNTTSTAAETSATGPRLYRQVLAISASNQNKQIASIQFTRTSGTGVLNVFAVSFESMITCAAPTGPIASALTPTTATLNWTQTGTPLQWQIKYGAPGFNPATAGTSVFTVTKPYTLNAPLAPFTAYSYYVRAVCGPNDTSVWSQVTNFTTPCMIPAILSKADSYHCGPGTVVLQATASAGGGIKWYSALTGGTALATGNSFTTPSLTTTTTYYISAFSGSCESTPRQAVIAGIRPVPVVHIGNDTTICPGITYSMDAGNPGASYSWNTGATTQVVTVSAPGSYSVQVMLNGCNNAAARMITAGITPQNNLPALLDLCAGNIATLDAGNTGSSFLWTPGGETTQTINVTTGGLKSVAITSATGCVINSNTDVALRPLPVVNLGNDTAFCRGNSLVLDAGNTGASFLWNTGAISQTIIVDTTGNYAVLVTDNYDCKGRDSIGIVVKATPSGTINAIYGDTATYTFNVINPRFVSNYTWDFGDGSPLASGPQVQHRYNRNGIFTVTVKLSGDCKDSLVQSRTVDVFDGQGTGIVSHGQSADLLLYPNPARAQISIGTRNNAWKPELYRITNVFGVTLLTGKFSGNTQQISVASLVPGIYFMHVVTDKGFVNRKFEVLK</sequence>
<dbReference type="Pfam" id="PF00801">
    <property type="entry name" value="PKD"/>
    <property type="match status" value="1"/>
</dbReference>
<dbReference type="InterPro" id="IPR026444">
    <property type="entry name" value="Secre_tail"/>
</dbReference>
<dbReference type="KEGG" id="psty:BFS30_24760"/>
<dbReference type="InterPro" id="IPR044023">
    <property type="entry name" value="Ig_7"/>
</dbReference>
<dbReference type="Proteomes" id="UP000094313">
    <property type="component" value="Chromosome"/>
</dbReference>
<dbReference type="InterPro" id="IPR013783">
    <property type="entry name" value="Ig-like_fold"/>
</dbReference>
<dbReference type="SUPFAM" id="SSF49265">
    <property type="entry name" value="Fibronectin type III"/>
    <property type="match status" value="2"/>
</dbReference>
<organism evidence="3 4">
    <name type="scientific">Pedobacter steynii</name>
    <dbReference type="NCBI Taxonomy" id="430522"/>
    <lineage>
        <taxon>Bacteria</taxon>
        <taxon>Pseudomonadati</taxon>
        <taxon>Bacteroidota</taxon>
        <taxon>Sphingobacteriia</taxon>
        <taxon>Sphingobacteriales</taxon>
        <taxon>Sphingobacteriaceae</taxon>
        <taxon>Pedobacter</taxon>
    </lineage>
</organism>
<reference evidence="3 4" key="1">
    <citation type="submission" date="2016-08" db="EMBL/GenBank/DDBJ databases">
        <authorList>
            <person name="Seilhamer J.J."/>
        </authorList>
    </citation>
    <scope>NUCLEOTIDE SEQUENCE [LARGE SCALE GENOMIC DNA]</scope>
    <source>
        <strain evidence="3 4">DX4</strain>
    </source>
</reference>
<gene>
    <name evidence="3" type="ORF">BFS30_24760</name>
</gene>